<feature type="transmembrane region" description="Helical" evidence="1">
    <location>
        <begin position="37"/>
        <end position="62"/>
    </location>
</feature>
<protein>
    <recommendedName>
        <fullName evidence="2">Zinc-ribbon domain-containing protein</fullName>
    </recommendedName>
</protein>
<feature type="domain" description="Zinc-ribbon" evidence="2">
    <location>
        <begin position="89"/>
        <end position="108"/>
    </location>
</feature>
<reference evidence="3 4" key="1">
    <citation type="submission" date="2013-08" db="EMBL/GenBank/DDBJ databases">
        <authorList>
            <person name="Huang J."/>
            <person name="Wang G."/>
        </authorList>
    </citation>
    <scope>NUCLEOTIDE SEQUENCE [LARGE SCALE GENOMIC DNA]</scope>
    <source>
        <strain evidence="3 4">BH030004</strain>
    </source>
</reference>
<organism evidence="3 4">
    <name type="scientific">Pontibacillus marinus BH030004 = DSM 16465</name>
    <dbReference type="NCBI Taxonomy" id="1385511"/>
    <lineage>
        <taxon>Bacteria</taxon>
        <taxon>Bacillati</taxon>
        <taxon>Bacillota</taxon>
        <taxon>Bacilli</taxon>
        <taxon>Bacillales</taxon>
        <taxon>Bacillaceae</taxon>
        <taxon>Pontibacillus</taxon>
    </lineage>
</organism>
<dbReference type="eggNOG" id="ENOG5033KSU">
    <property type="taxonomic scope" value="Bacteria"/>
</dbReference>
<dbReference type="Pfam" id="PF13240">
    <property type="entry name" value="Zn_Ribbon_1"/>
    <property type="match status" value="1"/>
</dbReference>
<evidence type="ECO:0000313" key="3">
    <source>
        <dbReference type="EMBL" id="KGX90502.1"/>
    </source>
</evidence>
<comment type="caution">
    <text evidence="3">The sequence shown here is derived from an EMBL/GenBank/DDBJ whole genome shotgun (WGS) entry which is preliminary data.</text>
</comment>
<dbReference type="Proteomes" id="UP000030403">
    <property type="component" value="Unassembled WGS sequence"/>
</dbReference>
<evidence type="ECO:0000259" key="2">
    <source>
        <dbReference type="Pfam" id="PF13240"/>
    </source>
</evidence>
<dbReference type="EMBL" id="AVPF01000007">
    <property type="protein sequence ID" value="KGX90502.1"/>
    <property type="molecule type" value="Genomic_DNA"/>
</dbReference>
<proteinExistence type="predicted"/>
<keyword evidence="1" id="KW-0472">Membrane</keyword>
<keyword evidence="1" id="KW-1133">Transmembrane helix</keyword>
<feature type="transmembrane region" description="Helical" evidence="1">
    <location>
        <begin position="12"/>
        <end position="31"/>
    </location>
</feature>
<keyword evidence="4" id="KW-1185">Reference proteome</keyword>
<sequence>MMDDDVLEGEVFMNTVLRIMGIIAIITSIVVGVSTKSFFGCLFWVTGGACIAVILFALDIIIDNQKHISELLQQQSVHTKKLRTAYKTCPKCGYEHEETRKSCPKCGHRERNLTMENKLGS</sequence>
<dbReference type="InterPro" id="IPR026870">
    <property type="entry name" value="Zinc_ribbon_dom"/>
</dbReference>
<accession>A0A0A5I3X7</accession>
<evidence type="ECO:0000313" key="4">
    <source>
        <dbReference type="Proteomes" id="UP000030403"/>
    </source>
</evidence>
<evidence type="ECO:0000256" key="1">
    <source>
        <dbReference type="SAM" id="Phobius"/>
    </source>
</evidence>
<dbReference type="OrthoDB" id="2973727at2"/>
<name>A0A0A5I3X7_9BACI</name>
<gene>
    <name evidence="3" type="ORF">N783_16915</name>
</gene>
<dbReference type="AlphaFoldDB" id="A0A0A5I3X7"/>
<keyword evidence="1" id="KW-0812">Transmembrane</keyword>